<dbReference type="InterPro" id="IPR042099">
    <property type="entry name" value="ANL_N_sf"/>
</dbReference>
<dbReference type="SMART" id="SM00823">
    <property type="entry name" value="PKS_PP"/>
    <property type="match status" value="1"/>
</dbReference>
<gene>
    <name evidence="5" type="ORF">GY632_0487</name>
</gene>
<evidence type="ECO:0000256" key="1">
    <source>
        <dbReference type="ARBA" id="ARBA00022450"/>
    </source>
</evidence>
<feature type="compositionally biased region" description="Basic and acidic residues" evidence="3">
    <location>
        <begin position="1070"/>
        <end position="1080"/>
    </location>
</feature>
<feature type="compositionally biased region" description="Polar residues" evidence="3">
    <location>
        <begin position="1200"/>
        <end position="1210"/>
    </location>
</feature>
<dbReference type="InterPro" id="IPR000873">
    <property type="entry name" value="AMP-dep_synth/lig_dom"/>
</dbReference>
<dbReference type="Pfam" id="PF00501">
    <property type="entry name" value="AMP-binding"/>
    <property type="match status" value="1"/>
</dbReference>
<name>A0A9P4YNE7_9EURO</name>
<dbReference type="Gene3D" id="3.30.300.30">
    <property type="match status" value="1"/>
</dbReference>
<dbReference type="GO" id="GO:0031177">
    <property type="term" value="F:phosphopantetheine binding"/>
    <property type="evidence" value="ECO:0007669"/>
    <property type="project" value="InterPro"/>
</dbReference>
<feature type="compositionally biased region" description="Polar residues" evidence="3">
    <location>
        <begin position="1306"/>
        <end position="1315"/>
    </location>
</feature>
<dbReference type="SUPFAM" id="SSF56801">
    <property type="entry name" value="Acetyl-CoA synthetase-like"/>
    <property type="match status" value="1"/>
</dbReference>
<accession>A0A9P4YNE7</accession>
<dbReference type="Gene3D" id="2.160.10.10">
    <property type="entry name" value="Hexapeptide repeat proteins"/>
    <property type="match status" value="1"/>
</dbReference>
<protein>
    <submittedName>
        <fullName evidence="5">Carrier domain-containing protein</fullName>
    </submittedName>
</protein>
<evidence type="ECO:0000313" key="6">
    <source>
        <dbReference type="Proteomes" id="UP000749309"/>
    </source>
</evidence>
<feature type="compositionally biased region" description="Acidic residues" evidence="3">
    <location>
        <begin position="1211"/>
        <end position="1220"/>
    </location>
</feature>
<dbReference type="Proteomes" id="UP000749309">
    <property type="component" value="Unassembled WGS sequence"/>
</dbReference>
<evidence type="ECO:0000256" key="2">
    <source>
        <dbReference type="ARBA" id="ARBA00022553"/>
    </source>
</evidence>
<dbReference type="InterPro" id="IPR045851">
    <property type="entry name" value="AMP-bd_C_sf"/>
</dbReference>
<dbReference type="InterPro" id="IPR036736">
    <property type="entry name" value="ACP-like_sf"/>
</dbReference>
<feature type="region of interest" description="Disordered" evidence="3">
    <location>
        <begin position="1068"/>
        <end position="1103"/>
    </location>
</feature>
<feature type="compositionally biased region" description="Low complexity" evidence="3">
    <location>
        <begin position="1081"/>
        <end position="1091"/>
    </location>
</feature>
<evidence type="ECO:0000313" key="5">
    <source>
        <dbReference type="EMBL" id="KAF3900862.1"/>
    </source>
</evidence>
<evidence type="ECO:0000256" key="3">
    <source>
        <dbReference type="SAM" id="MobiDB-lite"/>
    </source>
</evidence>
<dbReference type="Gene3D" id="3.40.50.12780">
    <property type="entry name" value="N-terminal domain of ligase-like"/>
    <property type="match status" value="1"/>
</dbReference>
<dbReference type="PANTHER" id="PTHR43201">
    <property type="entry name" value="ACYL-COA SYNTHETASE"/>
    <property type="match status" value="1"/>
</dbReference>
<evidence type="ECO:0000259" key="4">
    <source>
        <dbReference type="PROSITE" id="PS50075"/>
    </source>
</evidence>
<keyword evidence="1" id="KW-0596">Phosphopantetheine</keyword>
<dbReference type="PROSITE" id="PS50075">
    <property type="entry name" value="CARRIER"/>
    <property type="match status" value="1"/>
</dbReference>
<organism evidence="5 6">
    <name type="scientific">Trichophyton interdigitale</name>
    <dbReference type="NCBI Taxonomy" id="101480"/>
    <lineage>
        <taxon>Eukaryota</taxon>
        <taxon>Fungi</taxon>
        <taxon>Dikarya</taxon>
        <taxon>Ascomycota</taxon>
        <taxon>Pezizomycotina</taxon>
        <taxon>Eurotiomycetes</taxon>
        <taxon>Eurotiomycetidae</taxon>
        <taxon>Onygenales</taxon>
        <taxon>Arthrodermataceae</taxon>
        <taxon>Trichophyton</taxon>
    </lineage>
</organism>
<comment type="caution">
    <text evidence="5">The sequence shown here is derived from an EMBL/GenBank/DDBJ whole genome shotgun (WGS) entry which is preliminary data.</text>
</comment>
<feature type="domain" description="Carrier" evidence="4">
    <location>
        <begin position="722"/>
        <end position="796"/>
    </location>
</feature>
<reference evidence="5" key="1">
    <citation type="submission" date="2020-03" db="EMBL/GenBank/DDBJ databases">
        <title>Whole Genome Sequence of Trichophyton interdigitale from India.</title>
        <authorList>
            <person name="Kumar P."/>
        </authorList>
    </citation>
    <scope>NUCLEOTIDE SEQUENCE</scope>
    <source>
        <strain evidence="5">UCMS-IGIB-CI14</strain>
    </source>
</reference>
<dbReference type="InterPro" id="IPR020806">
    <property type="entry name" value="PKS_PP-bd"/>
</dbReference>
<sequence length="1486" mass="162215">MDNRLRLQHLLQDICAQAPEDAIGHLLALLNKANGPWPFGDLIRSYQSLWKALPVAIRDGSDSKWNTTIDLLELRLKHFAPHMEDLLHYKSPRPALIDTEANQEISHAVLHEFVKHFDLGLACSASRKPRVMVILPNGPLLALAVLAVANRYTLVPMARAVTAEQIKMDIKAVEADAVLILEEDAQKFRIESDIATFIVKSQDNLTFRVSRWKDAGSSTISPITRMRPNGPDDLAVILFTSGTSGTKKLVPITTFNLLASIIFTMDSLGLRDTSSCLNMMPLHHVGGMVRSLWAPVFAGGTTICCPTFDPSFFWDAVEKWRPTWYYATPTMHHMILAEAENCQESVHKSSIKFICNAGGGLPPTLAEQLRSTFGCVVLPSYGMTECAPIAAPPLDYDLTRVGASGLPAGPDLAILDISLPSRVPIGATGRICVRGLPVFNGYLTPTGIDRSAFDAAGWFDTGDLGRIDEAGYLYITGRSKEVINRGGEIISPLEVEDAIISASRDPSSVIFGRVTETMAFSTPHDVLQEVVGAVIVTPAGCKRPDLRQIHEALKDRLDQPKWPTILVYMDNVPKAHNKLRRIQLSRRLGLETLTDDTLPSDCHYEADCPPPDTPLDTLIDQRRCVIQPEVTKAHLSEISGISDVLIRTNSIDGYLQAVLFNDVPSQLLPREISTRLRILVDGYHVPGSIRIVDGPAPVNPGNTIHEAAVDAIIRSHAQSSTSPTEQRVCSLFADALRLTPDDVTPTTDFFLAGGDSLTAGRLVSRIRQEFSVRLASDILFRHSTVSEVSIVVEEAMAQPKAEEKKSEDLPGCLETYRSTNPAILVLNLIPLGVFSPILQTLRWSMFVYILIQTFHWKIRESVIGRLFLILLSGVVSRQVMHLFSPLLGIAFKWLLIGRYRAGIYPMWGPYHSRWWLTQKVLQVCGKGIFGHFGFTRVLYYRALGASIGRNVRIHPHASLGEYDLIEIGDNVMLDDCSCRPFSAERNTSMLLQPIRIGAGCTVGLKAIIASGTDLPQGTCLGPNTSSWEMKDAQESNRELASAQIPQPHWICPLNLPSSAEPIMDIDMDVDEAHGPDDSGSRPRSGPSSTSGHHNTANQRHSTIRSRATRLLRREEQTPLSRVLQLAATAIAAQLSGNTSPAVPSIQSVGADGFDGPLESLMSGLQQVSANQETINNLDAPHDPNVPHVNFLRVFRFVNQDGPSPQQNSGEGSEDNTDQMDVDGQGSTDGHQERRLLTLVVVGVRAVPPAHGAAGDATTNNRLNVESLLRLPLLAPGNFLRNDRGSSNFLRRSDGRSRFSPRRYSVGGSTFPANYDSQRHFRSQNSSRRPSDVGSSSDLASSLPTILSDSPQGPNPPPSTPAEAGLSRVSSAVNTPSRRPSSASAILPQLNEDGTGESGDPLEEHPMGFNPARQRRRSDSEAARHRGLGSGAARRNGVVEPDDPSPSGGRSWLIYVVGTNLAENHPAFAAPSLFTDVCSPVPLPFFL</sequence>
<proteinExistence type="predicted"/>
<dbReference type="Pfam" id="PF00550">
    <property type="entry name" value="PP-binding"/>
    <property type="match status" value="1"/>
</dbReference>
<feature type="region of interest" description="Disordered" evidence="3">
    <location>
        <begin position="1279"/>
        <end position="1449"/>
    </location>
</feature>
<feature type="compositionally biased region" description="Low complexity" evidence="3">
    <location>
        <begin position="1325"/>
        <end position="1351"/>
    </location>
</feature>
<feature type="compositionally biased region" description="Polar residues" evidence="3">
    <location>
        <begin position="1367"/>
        <end position="1383"/>
    </location>
</feature>
<dbReference type="GO" id="GO:0031956">
    <property type="term" value="F:medium-chain fatty acid-CoA ligase activity"/>
    <property type="evidence" value="ECO:0007669"/>
    <property type="project" value="TreeGrafter"/>
</dbReference>
<feature type="region of interest" description="Disordered" evidence="3">
    <location>
        <begin position="1198"/>
        <end position="1233"/>
    </location>
</feature>
<dbReference type="Gene3D" id="1.10.1200.10">
    <property type="entry name" value="ACP-like"/>
    <property type="match status" value="1"/>
</dbReference>
<dbReference type="SUPFAM" id="SSF47336">
    <property type="entry name" value="ACP-like"/>
    <property type="match status" value="1"/>
</dbReference>
<dbReference type="InterPro" id="IPR011004">
    <property type="entry name" value="Trimer_LpxA-like_sf"/>
</dbReference>
<dbReference type="InterPro" id="IPR009081">
    <property type="entry name" value="PP-bd_ACP"/>
</dbReference>
<keyword evidence="2" id="KW-0597">Phosphoprotein</keyword>
<dbReference type="PANTHER" id="PTHR43201:SF10">
    <property type="entry name" value="CARRIER DOMAIN-CONTAINING PROTEIN"/>
    <property type="match status" value="1"/>
</dbReference>
<dbReference type="GO" id="GO:0006631">
    <property type="term" value="P:fatty acid metabolic process"/>
    <property type="evidence" value="ECO:0007669"/>
    <property type="project" value="TreeGrafter"/>
</dbReference>
<dbReference type="SUPFAM" id="SSF51161">
    <property type="entry name" value="Trimeric LpxA-like enzymes"/>
    <property type="match status" value="1"/>
</dbReference>
<dbReference type="EMBL" id="JAAQVJ010000008">
    <property type="protein sequence ID" value="KAF3900862.1"/>
    <property type="molecule type" value="Genomic_DNA"/>
</dbReference>